<evidence type="ECO:0000313" key="4">
    <source>
        <dbReference type="EMBL" id="MCY6372562.1"/>
    </source>
</evidence>
<dbReference type="PROSITE" id="PS00304">
    <property type="entry name" value="SASP_1"/>
    <property type="match status" value="1"/>
</dbReference>
<name>A0ABT4CU50_9CLOT</name>
<accession>A0ABT4CU50</accession>
<dbReference type="InterPro" id="IPR018126">
    <property type="entry name" value="SASP_alpha/beta-type_CS"/>
</dbReference>
<dbReference type="InterPro" id="IPR038300">
    <property type="entry name" value="SASP_sf_alpha/beta"/>
</dbReference>
<comment type="similarity">
    <text evidence="2">Belongs to the alpha/beta-type SASP family.</text>
</comment>
<sequence length="74" mass="8269">MSKRPAVPKSKEELNKFKIEVAKDMGLEEQTEEHEYMGDVPTKIASKMARGGNVGGEMVKRMIASVESNMINKK</sequence>
<evidence type="ECO:0000313" key="5">
    <source>
        <dbReference type="Proteomes" id="UP001079657"/>
    </source>
</evidence>
<evidence type="ECO:0000256" key="3">
    <source>
        <dbReference type="ARBA" id="ARBA00023125"/>
    </source>
</evidence>
<dbReference type="Pfam" id="PF00269">
    <property type="entry name" value="SASP"/>
    <property type="match status" value="1"/>
</dbReference>
<keyword evidence="3" id="KW-0238">DNA-binding</keyword>
<dbReference type="InterPro" id="IPR001448">
    <property type="entry name" value="SASP_alpha/beta-type"/>
</dbReference>
<reference evidence="4" key="1">
    <citation type="submission" date="2022-12" db="EMBL/GenBank/DDBJ databases">
        <authorList>
            <person name="Wang J."/>
        </authorList>
    </citation>
    <scope>NUCLEOTIDE SEQUENCE</scope>
    <source>
        <strain evidence="4">HY-42-06</strain>
    </source>
</reference>
<keyword evidence="5" id="KW-1185">Reference proteome</keyword>
<dbReference type="EMBL" id="JAPQES010000007">
    <property type="protein sequence ID" value="MCY6372562.1"/>
    <property type="molecule type" value="Genomic_DNA"/>
</dbReference>
<comment type="caution">
    <text evidence="4">The sequence shown here is derived from an EMBL/GenBank/DDBJ whole genome shotgun (WGS) entry which is preliminary data.</text>
</comment>
<comment type="function">
    <text evidence="1">SASP are bound to spore DNA. They are double-stranded DNA-binding proteins that cause DNA to change to an a-like conformation. They protect the DNA backbone from chemical and enzymatic cleavage and are thus involved in dormant spore's high resistance to UV light.</text>
</comment>
<proteinExistence type="inferred from homology"/>
<evidence type="ECO:0000256" key="2">
    <source>
        <dbReference type="ARBA" id="ARBA00005442"/>
    </source>
</evidence>
<dbReference type="Proteomes" id="UP001079657">
    <property type="component" value="Unassembled WGS sequence"/>
</dbReference>
<gene>
    <name evidence="4" type="ORF">OXH55_18180</name>
</gene>
<evidence type="ECO:0000256" key="1">
    <source>
        <dbReference type="ARBA" id="ARBA00003863"/>
    </source>
</evidence>
<dbReference type="RefSeq" id="WP_268051570.1">
    <property type="nucleotide sequence ID" value="NZ_JAPQES010000007.1"/>
</dbReference>
<dbReference type="Gene3D" id="6.10.10.80">
    <property type="entry name" value="Small, acid-soluble spore protein, alpha/beta type-like"/>
    <property type="match status" value="1"/>
</dbReference>
<organism evidence="4 5">
    <name type="scientific">Clostridium ganghwense</name>
    <dbReference type="NCBI Taxonomy" id="312089"/>
    <lineage>
        <taxon>Bacteria</taxon>
        <taxon>Bacillati</taxon>
        <taxon>Bacillota</taxon>
        <taxon>Clostridia</taxon>
        <taxon>Eubacteriales</taxon>
        <taxon>Clostridiaceae</taxon>
        <taxon>Clostridium</taxon>
    </lineage>
</organism>
<protein>
    <submittedName>
        <fullName evidence="4">Alpha/beta-type small acid-soluble spore protein</fullName>
    </submittedName>
</protein>